<dbReference type="InterPro" id="IPR011711">
    <property type="entry name" value="GntR_C"/>
</dbReference>
<reference evidence="5" key="1">
    <citation type="submission" date="2022-08" db="EMBL/GenBank/DDBJ databases">
        <title>Draft genome sequence of Microbacterium arabinogalactanolyticum JCM 9171.</title>
        <authorList>
            <person name="Fujita K."/>
            <person name="Ishiwata A."/>
            <person name="Fushinobu S."/>
        </authorList>
    </citation>
    <scope>NUCLEOTIDE SEQUENCE</scope>
    <source>
        <strain evidence="5">JCM 9171</strain>
    </source>
</reference>
<accession>A0ABQ5NDM7</accession>
<dbReference type="Pfam" id="PF00392">
    <property type="entry name" value="GntR"/>
    <property type="match status" value="1"/>
</dbReference>
<dbReference type="CDD" id="cd07377">
    <property type="entry name" value="WHTH_GntR"/>
    <property type="match status" value="1"/>
</dbReference>
<evidence type="ECO:0000256" key="3">
    <source>
        <dbReference type="ARBA" id="ARBA00023163"/>
    </source>
</evidence>
<evidence type="ECO:0000313" key="5">
    <source>
        <dbReference type="EMBL" id="GLC83565.1"/>
    </source>
</evidence>
<evidence type="ECO:0000256" key="2">
    <source>
        <dbReference type="ARBA" id="ARBA00023125"/>
    </source>
</evidence>
<name>A0ABQ5NDM7_9MICO</name>
<proteinExistence type="predicted"/>
<evidence type="ECO:0000313" key="6">
    <source>
        <dbReference type="Proteomes" id="UP001165068"/>
    </source>
</evidence>
<dbReference type="PROSITE" id="PS50949">
    <property type="entry name" value="HTH_GNTR"/>
    <property type="match status" value="1"/>
</dbReference>
<dbReference type="SMART" id="SM00895">
    <property type="entry name" value="FCD"/>
    <property type="match status" value="1"/>
</dbReference>
<organism evidence="5 6">
    <name type="scientific">Microbacterium arabinogalactanolyticum</name>
    <dbReference type="NCBI Taxonomy" id="69365"/>
    <lineage>
        <taxon>Bacteria</taxon>
        <taxon>Bacillati</taxon>
        <taxon>Actinomycetota</taxon>
        <taxon>Actinomycetes</taxon>
        <taxon>Micrococcales</taxon>
        <taxon>Microbacteriaceae</taxon>
        <taxon>Microbacterium</taxon>
    </lineage>
</organism>
<protein>
    <recommendedName>
        <fullName evidence="4">HTH gntR-type domain-containing protein</fullName>
    </recommendedName>
</protein>
<dbReference type="InterPro" id="IPR000524">
    <property type="entry name" value="Tscrpt_reg_HTH_GntR"/>
</dbReference>
<dbReference type="SUPFAM" id="SSF48008">
    <property type="entry name" value="GntR ligand-binding domain-like"/>
    <property type="match status" value="1"/>
</dbReference>
<dbReference type="SMART" id="SM00345">
    <property type="entry name" value="HTH_GNTR"/>
    <property type="match status" value="1"/>
</dbReference>
<dbReference type="Proteomes" id="UP001165068">
    <property type="component" value="Unassembled WGS sequence"/>
</dbReference>
<dbReference type="PANTHER" id="PTHR43537:SF5">
    <property type="entry name" value="UXU OPERON TRANSCRIPTIONAL REGULATOR"/>
    <property type="match status" value="1"/>
</dbReference>
<dbReference type="InterPro" id="IPR036390">
    <property type="entry name" value="WH_DNA-bd_sf"/>
</dbReference>
<gene>
    <name evidence="5" type="ORF">MIAR_01530</name>
</gene>
<dbReference type="Gene3D" id="1.20.120.530">
    <property type="entry name" value="GntR ligand-binding domain-like"/>
    <property type="match status" value="1"/>
</dbReference>
<comment type="caution">
    <text evidence="5">The sequence shown here is derived from an EMBL/GenBank/DDBJ whole genome shotgun (WGS) entry which is preliminary data.</text>
</comment>
<dbReference type="InterPro" id="IPR008920">
    <property type="entry name" value="TF_FadR/GntR_C"/>
</dbReference>
<keyword evidence="2" id="KW-0238">DNA-binding</keyword>
<dbReference type="SUPFAM" id="SSF46785">
    <property type="entry name" value="Winged helix' DNA-binding domain"/>
    <property type="match status" value="1"/>
</dbReference>
<dbReference type="PANTHER" id="PTHR43537">
    <property type="entry name" value="TRANSCRIPTIONAL REGULATOR, GNTR FAMILY"/>
    <property type="match status" value="1"/>
</dbReference>
<dbReference type="InterPro" id="IPR036388">
    <property type="entry name" value="WH-like_DNA-bd_sf"/>
</dbReference>
<evidence type="ECO:0000259" key="4">
    <source>
        <dbReference type="PROSITE" id="PS50949"/>
    </source>
</evidence>
<dbReference type="Gene3D" id="1.10.10.10">
    <property type="entry name" value="Winged helix-like DNA-binding domain superfamily/Winged helix DNA-binding domain"/>
    <property type="match status" value="1"/>
</dbReference>
<evidence type="ECO:0000256" key="1">
    <source>
        <dbReference type="ARBA" id="ARBA00023015"/>
    </source>
</evidence>
<dbReference type="EMBL" id="BRZC01000002">
    <property type="protein sequence ID" value="GLC83565.1"/>
    <property type="molecule type" value="Genomic_DNA"/>
</dbReference>
<dbReference type="Pfam" id="PF07729">
    <property type="entry name" value="FCD"/>
    <property type="match status" value="1"/>
</dbReference>
<keyword evidence="6" id="KW-1185">Reference proteome</keyword>
<keyword evidence="3" id="KW-0804">Transcription</keyword>
<keyword evidence="1" id="KW-0805">Transcription regulation</keyword>
<feature type="domain" description="HTH gntR-type" evidence="4">
    <location>
        <begin position="86"/>
        <end position="153"/>
    </location>
</feature>
<sequence>MPPPNGAQATKVSGSIADSTAPTVVRIRLALFVGMLFVRGDGRRRMKLSLLIDPSAPSSSVMVGSMEPNGTAAPVGAPAQNVVNRRPRVGEIADTLRERIISGDLQPGERLVEQTLANDLRVSRMPIREALNILRGQGFVSAIPNRGMVVRPLSDQDIENLFEVREVLDQLTARRAAERATDWEIEQMRLALEGGTTSLGADATDAHGRINQGFHDVLTAAAHNDLLVTINEPIEGRLQWLVSRFDHPATYHQEHLAIFDAIRRRDPDAAAAAALAHLRTSHELWRSSQARDRAQVARTR</sequence>